<dbReference type="EMBL" id="BOOQ01000056">
    <property type="protein sequence ID" value="GII50815.1"/>
    <property type="molecule type" value="Genomic_DNA"/>
</dbReference>
<evidence type="ECO:0000313" key="2">
    <source>
        <dbReference type="EMBL" id="GII50815.1"/>
    </source>
</evidence>
<protein>
    <submittedName>
        <fullName evidence="2">Uncharacterized protein</fullName>
    </submittedName>
</protein>
<keyword evidence="3" id="KW-1185">Reference proteome</keyword>
<organism evidence="2 3">
    <name type="scientific">Planotetraspora silvatica</name>
    <dbReference type="NCBI Taxonomy" id="234614"/>
    <lineage>
        <taxon>Bacteria</taxon>
        <taxon>Bacillati</taxon>
        <taxon>Actinomycetota</taxon>
        <taxon>Actinomycetes</taxon>
        <taxon>Streptosporangiales</taxon>
        <taxon>Streptosporangiaceae</taxon>
        <taxon>Planotetraspora</taxon>
    </lineage>
</organism>
<evidence type="ECO:0000256" key="1">
    <source>
        <dbReference type="SAM" id="MobiDB-lite"/>
    </source>
</evidence>
<feature type="region of interest" description="Disordered" evidence="1">
    <location>
        <begin position="51"/>
        <end position="80"/>
    </location>
</feature>
<comment type="caution">
    <text evidence="2">The sequence shown here is derived from an EMBL/GenBank/DDBJ whole genome shotgun (WGS) entry which is preliminary data.</text>
</comment>
<name>A0A8J3UU88_9ACTN</name>
<dbReference type="Proteomes" id="UP000644610">
    <property type="component" value="Unassembled WGS sequence"/>
</dbReference>
<dbReference type="AlphaFoldDB" id="A0A8J3UU88"/>
<sequence>MPAGQTRGPAFLTQLMYLFAGVTYEIDLSSANGPDPRERIRAGIRRYLTAGAQRRGGAGGVADECRRPVSSPAARRTRRQ</sequence>
<reference evidence="2" key="1">
    <citation type="submission" date="2021-01" db="EMBL/GenBank/DDBJ databases">
        <title>Whole genome shotgun sequence of Planotetraspora silvatica NBRC 100141.</title>
        <authorList>
            <person name="Komaki H."/>
            <person name="Tamura T."/>
        </authorList>
    </citation>
    <scope>NUCLEOTIDE SEQUENCE</scope>
    <source>
        <strain evidence="2">NBRC 100141</strain>
    </source>
</reference>
<gene>
    <name evidence="2" type="ORF">Psi02_72390</name>
</gene>
<proteinExistence type="predicted"/>
<evidence type="ECO:0000313" key="3">
    <source>
        <dbReference type="Proteomes" id="UP000644610"/>
    </source>
</evidence>
<accession>A0A8J3UU88</accession>